<name>A0A1M7TW39_9ACTN</name>
<dbReference type="InterPro" id="IPR036271">
    <property type="entry name" value="Tet_transcr_reg_TetR-rel_C_sf"/>
</dbReference>
<dbReference type="Gene3D" id="1.10.357.10">
    <property type="entry name" value="Tetracycline Repressor, domain 2"/>
    <property type="match status" value="1"/>
</dbReference>
<dbReference type="SUPFAM" id="SSF48498">
    <property type="entry name" value="Tetracyclin repressor-like, C-terminal domain"/>
    <property type="match status" value="1"/>
</dbReference>
<keyword evidence="1" id="KW-0678">Repressor</keyword>
<evidence type="ECO:0000256" key="5">
    <source>
        <dbReference type="PROSITE-ProRule" id="PRU00335"/>
    </source>
</evidence>
<evidence type="ECO:0000259" key="6">
    <source>
        <dbReference type="PROSITE" id="PS50977"/>
    </source>
</evidence>
<dbReference type="AlphaFoldDB" id="A0A1M7TW39"/>
<feature type="domain" description="HTH tetR-type" evidence="6">
    <location>
        <begin position="16"/>
        <end position="76"/>
    </location>
</feature>
<evidence type="ECO:0000313" key="8">
    <source>
        <dbReference type="Proteomes" id="UP000184440"/>
    </source>
</evidence>
<dbReference type="SUPFAM" id="SSF46689">
    <property type="entry name" value="Homeodomain-like"/>
    <property type="match status" value="1"/>
</dbReference>
<keyword evidence="8" id="KW-1185">Reference proteome</keyword>
<dbReference type="GO" id="GO:0003700">
    <property type="term" value="F:DNA-binding transcription factor activity"/>
    <property type="evidence" value="ECO:0007669"/>
    <property type="project" value="TreeGrafter"/>
</dbReference>
<dbReference type="EMBL" id="FRCS01000007">
    <property type="protein sequence ID" value="SHN74931.1"/>
    <property type="molecule type" value="Genomic_DNA"/>
</dbReference>
<dbReference type="PANTHER" id="PTHR30055:SF234">
    <property type="entry name" value="HTH-TYPE TRANSCRIPTIONAL REGULATOR BETI"/>
    <property type="match status" value="1"/>
</dbReference>
<dbReference type="Pfam" id="PF13977">
    <property type="entry name" value="TetR_C_6"/>
    <property type="match status" value="1"/>
</dbReference>
<keyword evidence="3 5" id="KW-0238">DNA-binding</keyword>
<reference evidence="7 8" key="1">
    <citation type="submission" date="2016-11" db="EMBL/GenBank/DDBJ databases">
        <authorList>
            <person name="Jaros S."/>
            <person name="Januszkiewicz K."/>
            <person name="Wedrychowicz H."/>
        </authorList>
    </citation>
    <scope>NUCLEOTIDE SEQUENCE [LARGE SCALE GENOMIC DNA]</scope>
    <source>
        <strain evidence="7 8">DSM 46144</strain>
    </source>
</reference>
<sequence length="209" mass="23352">MCTVPNRQRGQYARTAGRRREIARAVLRLVEEKGHAQVTTAEVARRARTSEATVLYHFPGKDHLLVAALEYADAASADREVRDLAGLRAFVRRATTHHEPVLRLHTVLAGNAATPDHPAAEYFARRNAAAIDEFRRLVEERQRSGDAHPGLDPADVARQIVAVWDGLTAQWLVDPSFDLAETLIRAIRRLTAQNWMDVRRSLLAPETGL</sequence>
<dbReference type="Pfam" id="PF00440">
    <property type="entry name" value="TetR_N"/>
    <property type="match status" value="1"/>
</dbReference>
<dbReference type="GO" id="GO:0000976">
    <property type="term" value="F:transcription cis-regulatory region binding"/>
    <property type="evidence" value="ECO:0007669"/>
    <property type="project" value="TreeGrafter"/>
</dbReference>
<dbReference type="InterPro" id="IPR001647">
    <property type="entry name" value="HTH_TetR"/>
</dbReference>
<keyword evidence="2" id="KW-0805">Transcription regulation</keyword>
<dbReference type="RefSeq" id="WP_073259981.1">
    <property type="nucleotide sequence ID" value="NZ_FRCS01000007.1"/>
</dbReference>
<dbReference type="InterPro" id="IPR039538">
    <property type="entry name" value="BetI_C"/>
</dbReference>
<dbReference type="InterPro" id="IPR050109">
    <property type="entry name" value="HTH-type_TetR-like_transc_reg"/>
</dbReference>
<evidence type="ECO:0000313" key="7">
    <source>
        <dbReference type="EMBL" id="SHN74931.1"/>
    </source>
</evidence>
<dbReference type="PANTHER" id="PTHR30055">
    <property type="entry name" value="HTH-TYPE TRANSCRIPTIONAL REGULATOR RUTR"/>
    <property type="match status" value="1"/>
</dbReference>
<evidence type="ECO:0000256" key="3">
    <source>
        <dbReference type="ARBA" id="ARBA00023125"/>
    </source>
</evidence>
<evidence type="ECO:0000256" key="2">
    <source>
        <dbReference type="ARBA" id="ARBA00023015"/>
    </source>
</evidence>
<dbReference type="PRINTS" id="PR00455">
    <property type="entry name" value="HTHTETR"/>
</dbReference>
<evidence type="ECO:0000256" key="1">
    <source>
        <dbReference type="ARBA" id="ARBA00022491"/>
    </source>
</evidence>
<dbReference type="PROSITE" id="PS50977">
    <property type="entry name" value="HTH_TETR_2"/>
    <property type="match status" value="1"/>
</dbReference>
<proteinExistence type="predicted"/>
<feature type="DNA-binding region" description="H-T-H motif" evidence="5">
    <location>
        <begin position="39"/>
        <end position="58"/>
    </location>
</feature>
<accession>A0A1M7TW39</accession>
<protein>
    <submittedName>
        <fullName evidence="7">Transcriptional regulator, TetR family</fullName>
    </submittedName>
</protein>
<gene>
    <name evidence="7" type="ORF">SAMN05443668_107178</name>
</gene>
<organism evidence="7 8">
    <name type="scientific">Cryptosporangium aurantiacum</name>
    <dbReference type="NCBI Taxonomy" id="134849"/>
    <lineage>
        <taxon>Bacteria</taxon>
        <taxon>Bacillati</taxon>
        <taxon>Actinomycetota</taxon>
        <taxon>Actinomycetes</taxon>
        <taxon>Cryptosporangiales</taxon>
        <taxon>Cryptosporangiaceae</taxon>
        <taxon>Cryptosporangium</taxon>
    </lineage>
</organism>
<evidence type="ECO:0000256" key="4">
    <source>
        <dbReference type="ARBA" id="ARBA00023163"/>
    </source>
</evidence>
<dbReference type="OrthoDB" id="5243387at2"/>
<dbReference type="InterPro" id="IPR009057">
    <property type="entry name" value="Homeodomain-like_sf"/>
</dbReference>
<keyword evidence="4" id="KW-0804">Transcription</keyword>
<dbReference type="Proteomes" id="UP000184440">
    <property type="component" value="Unassembled WGS sequence"/>
</dbReference>